<dbReference type="GeneID" id="93220829"/>
<dbReference type="Proteomes" id="UP000501676">
    <property type="component" value="Chromosome"/>
</dbReference>
<dbReference type="GO" id="GO:1990904">
    <property type="term" value="C:ribonucleoprotein complex"/>
    <property type="evidence" value="ECO:0007669"/>
    <property type="project" value="UniProtKB-KW"/>
</dbReference>
<dbReference type="GO" id="GO:0005840">
    <property type="term" value="C:ribosome"/>
    <property type="evidence" value="ECO:0007669"/>
    <property type="project" value="UniProtKB-KW"/>
</dbReference>
<sequence>MAKTKYEITYIIKPDIDEDSKKALIERFDKVVTDNGAQELESKDWGKRHFAYEIEKYREGTYHILTFVAENAAAVDEFGRLSRIDGQILRSMTVKLDK</sequence>
<dbReference type="InterPro" id="IPR014717">
    <property type="entry name" value="Transl_elong_EF1B/ribsomal_bS6"/>
</dbReference>
<evidence type="ECO:0000256" key="3">
    <source>
        <dbReference type="ARBA" id="ARBA00035294"/>
    </source>
</evidence>
<dbReference type="InterPro" id="IPR000529">
    <property type="entry name" value="Ribosomal_bS6"/>
</dbReference>
<name>A0A6G7B6W1_9LACO</name>
<dbReference type="GO" id="GO:0006412">
    <property type="term" value="P:translation"/>
    <property type="evidence" value="ECO:0007669"/>
    <property type="project" value="UniProtKB-UniRule"/>
</dbReference>
<dbReference type="HAMAP" id="MF_00360">
    <property type="entry name" value="Ribosomal_bS6"/>
    <property type="match status" value="1"/>
</dbReference>
<dbReference type="GO" id="GO:0005737">
    <property type="term" value="C:cytoplasm"/>
    <property type="evidence" value="ECO:0007669"/>
    <property type="project" value="UniProtKB-ARBA"/>
</dbReference>
<dbReference type="EMBL" id="CP049228">
    <property type="protein sequence ID" value="QIH23223.1"/>
    <property type="molecule type" value="Genomic_DNA"/>
</dbReference>
<evidence type="ECO:0000256" key="4">
    <source>
        <dbReference type="HAMAP-Rule" id="MF_00360"/>
    </source>
</evidence>
<evidence type="ECO:0000313" key="5">
    <source>
        <dbReference type="EMBL" id="QIH23223.1"/>
    </source>
</evidence>
<gene>
    <name evidence="4" type="primary">rpsF</name>
    <name evidence="5" type="ORF">G6Z83_00035</name>
</gene>
<accession>A0A6G7B6W1</accession>
<keyword evidence="4 5" id="KW-0689">Ribosomal protein</keyword>
<dbReference type="RefSeq" id="WP_006729288.1">
    <property type="nucleotide sequence ID" value="NZ_CABKQA010000001.1"/>
</dbReference>
<comment type="function">
    <text evidence="2 4">Binds together with bS18 to 16S ribosomal RNA.</text>
</comment>
<dbReference type="GO" id="GO:0070181">
    <property type="term" value="F:small ribosomal subunit rRNA binding"/>
    <property type="evidence" value="ECO:0007669"/>
    <property type="project" value="TreeGrafter"/>
</dbReference>
<dbReference type="Gene3D" id="3.30.70.60">
    <property type="match status" value="1"/>
</dbReference>
<dbReference type="InterPro" id="IPR035980">
    <property type="entry name" value="Ribosomal_bS6_sf"/>
</dbReference>
<dbReference type="PANTHER" id="PTHR21011:SF1">
    <property type="entry name" value="SMALL RIBOSOMAL SUBUNIT PROTEIN BS6M"/>
    <property type="match status" value="1"/>
</dbReference>
<dbReference type="CDD" id="cd00473">
    <property type="entry name" value="bS6"/>
    <property type="match status" value="1"/>
</dbReference>
<reference evidence="5 6" key="1">
    <citation type="submission" date="2020-02" db="EMBL/GenBank/DDBJ databases">
        <title>Complete genome sequences of six Lactobacillus iners strains isolated from the human vagina.</title>
        <authorList>
            <person name="France M.T."/>
            <person name="Rutt L."/>
            <person name="Narina S."/>
            <person name="Arbaugh S."/>
            <person name="Humphrys M.S."/>
            <person name="Ma B."/>
            <person name="Hayward M.R."/>
            <person name="Relman D."/>
            <person name="Kwon D.S."/>
            <person name="Ravel J."/>
        </authorList>
    </citation>
    <scope>NUCLEOTIDE SEQUENCE [LARGE SCALE GENOMIC DNA]</scope>
    <source>
        <strain evidence="5 6">C0210C1</strain>
    </source>
</reference>
<keyword evidence="4" id="KW-0694">RNA-binding</keyword>
<evidence type="ECO:0000313" key="6">
    <source>
        <dbReference type="Proteomes" id="UP000501676"/>
    </source>
</evidence>
<dbReference type="AlphaFoldDB" id="A0A6G7B6W1"/>
<dbReference type="Pfam" id="PF01250">
    <property type="entry name" value="Ribosomal_S6"/>
    <property type="match status" value="1"/>
</dbReference>
<dbReference type="NCBIfam" id="TIGR00166">
    <property type="entry name" value="S6"/>
    <property type="match status" value="1"/>
</dbReference>
<keyword evidence="4" id="KW-0699">rRNA-binding</keyword>
<organism evidence="5 6">
    <name type="scientific">Lactobacillus iners</name>
    <dbReference type="NCBI Taxonomy" id="147802"/>
    <lineage>
        <taxon>Bacteria</taxon>
        <taxon>Bacillati</taxon>
        <taxon>Bacillota</taxon>
        <taxon>Bacilli</taxon>
        <taxon>Lactobacillales</taxon>
        <taxon>Lactobacillaceae</taxon>
        <taxon>Lactobacillus</taxon>
    </lineage>
</organism>
<protein>
    <recommendedName>
        <fullName evidence="3 4">Small ribosomal subunit protein bS6</fullName>
    </recommendedName>
</protein>
<dbReference type="PANTHER" id="PTHR21011">
    <property type="entry name" value="MITOCHONDRIAL 28S RIBOSOMAL PROTEIN S6"/>
    <property type="match status" value="1"/>
</dbReference>
<dbReference type="GO" id="GO:0003735">
    <property type="term" value="F:structural constituent of ribosome"/>
    <property type="evidence" value="ECO:0007669"/>
    <property type="project" value="InterPro"/>
</dbReference>
<dbReference type="SUPFAM" id="SSF54995">
    <property type="entry name" value="Ribosomal protein S6"/>
    <property type="match status" value="1"/>
</dbReference>
<keyword evidence="4" id="KW-0687">Ribonucleoprotein</keyword>
<dbReference type="InterPro" id="IPR020814">
    <property type="entry name" value="Ribosomal_S6_plastid/chlpt"/>
</dbReference>
<evidence type="ECO:0000256" key="2">
    <source>
        <dbReference type="ARBA" id="ARBA00035104"/>
    </source>
</evidence>
<proteinExistence type="inferred from homology"/>
<evidence type="ECO:0000256" key="1">
    <source>
        <dbReference type="ARBA" id="ARBA00009512"/>
    </source>
</evidence>
<comment type="similarity">
    <text evidence="1 4">Belongs to the bacterial ribosomal protein bS6 family.</text>
</comment>